<reference evidence="1" key="1">
    <citation type="journal article" date="2018" name="Infect. Genet. Evol.">
        <title>The dynamic evolution of Drosophila innubila Nudivirus.</title>
        <authorList>
            <person name="Hill T."/>
            <person name="Unckless R.L."/>
        </authorList>
    </citation>
    <scope>NUCLEOTIDE SEQUENCE [LARGE SCALE GENOMIC DNA]</scope>
    <source>
        <strain evidence="1">DiNV_CH01M</strain>
    </source>
</reference>
<dbReference type="EMBL" id="MF966379">
    <property type="protein sequence ID" value="ATZ81536.1"/>
    <property type="molecule type" value="Genomic_DNA"/>
</dbReference>
<name>A0A2H4UX94_9VIRU</name>
<evidence type="ECO:0000313" key="2">
    <source>
        <dbReference type="Proteomes" id="UP000290195"/>
    </source>
</evidence>
<dbReference type="Proteomes" id="UP000290195">
    <property type="component" value="Segment"/>
</dbReference>
<dbReference type="OrthoDB" id="24435at10239"/>
<gene>
    <name evidence="1" type="ORF">DiNV_CH01M_ORF50</name>
</gene>
<organism evidence="1">
    <name type="scientific">Drosophila innubila nudivirus</name>
    <dbReference type="NCBI Taxonomy" id="2057187"/>
    <lineage>
        <taxon>Viruses</taxon>
        <taxon>Viruses incertae sedis</taxon>
        <taxon>Naldaviricetes</taxon>
        <taxon>Lefavirales</taxon>
        <taxon>Nudiviridae</taxon>
        <taxon>Alphanudivirus</taxon>
        <taxon>Alphanudivirus droinnubilae</taxon>
    </lineage>
</organism>
<proteinExistence type="predicted"/>
<accession>A0A2H4UX94</accession>
<protein>
    <submittedName>
        <fullName evidence="1">OrNV_gp094-like protein</fullName>
    </submittedName>
</protein>
<evidence type="ECO:0000313" key="1">
    <source>
        <dbReference type="EMBL" id="ATZ81536.1"/>
    </source>
</evidence>
<sequence length="109" mass="12479">MDAFKDTRCDCEYNGSEVRIKCLISAYKNLMTFRRKPLTNVQLETLYSTNNLSEFKLSSLILDTATEVFAESQILYTFIQAYVKTHPGFLIDGPDIGDIRIKTDFFSST</sequence>
<keyword evidence="2" id="KW-1185">Reference proteome</keyword>